<feature type="transmembrane region" description="Helical" evidence="2">
    <location>
        <begin position="31"/>
        <end position="49"/>
    </location>
</feature>
<keyword evidence="2" id="KW-1133">Transmembrane helix</keyword>
<keyword evidence="2" id="KW-0812">Transmembrane</keyword>
<evidence type="ECO:0000256" key="2">
    <source>
        <dbReference type="RuleBase" id="RU004429"/>
    </source>
</evidence>
<dbReference type="Pfam" id="PF00499">
    <property type="entry name" value="Oxidored_q3"/>
    <property type="match status" value="1"/>
</dbReference>
<accession>A0A8J6THK1</accession>
<dbReference type="Gene3D" id="1.20.120.1200">
    <property type="entry name" value="NADH-ubiquinone/plastoquinone oxidoreductase chain 6, subunit NuoJ"/>
    <property type="match status" value="1"/>
</dbReference>
<comment type="subcellular location">
    <subcellularLocation>
        <location evidence="2">Cell membrane</location>
        <topology evidence="2">Multi-pass membrane protein</topology>
    </subcellularLocation>
</comment>
<sequence length="171" mass="18352">MTFTQVLFLIFAAIILGSAFMVVTTKKMIHAAFWLITTLFGVAALYAMLNAGFLAMVQIVVYVGAIAILFIFAIMLTRKDLRDSDTPLNKNWGVAALIGFLSFGGLLTILNNWTGLLKEAPELSSGMDTISDLGVALLSPNAYLLPFEVASVLLLAALIGSVYVANQAKSE</sequence>
<keyword evidence="2" id="KW-0874">Quinone</keyword>
<dbReference type="EMBL" id="JACNJN010000077">
    <property type="protein sequence ID" value="MBC8334710.1"/>
    <property type="molecule type" value="Genomic_DNA"/>
</dbReference>
<comment type="similarity">
    <text evidence="1 2">Belongs to the complex I subunit 6 family.</text>
</comment>
<feature type="transmembrane region" description="Helical" evidence="2">
    <location>
        <begin position="55"/>
        <end position="76"/>
    </location>
</feature>
<keyword evidence="2" id="KW-1003">Cell membrane</keyword>
<proteinExistence type="inferred from homology"/>
<dbReference type="Proteomes" id="UP000614469">
    <property type="component" value="Unassembled WGS sequence"/>
</dbReference>
<comment type="catalytic activity">
    <reaction evidence="2">
        <text>a quinone + NADH + 5 H(+)(in) = a quinol + NAD(+) + 4 H(+)(out)</text>
        <dbReference type="Rhea" id="RHEA:57888"/>
        <dbReference type="ChEBI" id="CHEBI:15378"/>
        <dbReference type="ChEBI" id="CHEBI:24646"/>
        <dbReference type="ChEBI" id="CHEBI:57540"/>
        <dbReference type="ChEBI" id="CHEBI:57945"/>
        <dbReference type="ChEBI" id="CHEBI:132124"/>
    </reaction>
</comment>
<keyword evidence="2" id="KW-0520">NAD</keyword>
<evidence type="ECO:0000313" key="4">
    <source>
        <dbReference type="Proteomes" id="UP000614469"/>
    </source>
</evidence>
<feature type="transmembrane region" description="Helical" evidence="2">
    <location>
        <begin position="6"/>
        <end position="24"/>
    </location>
</feature>
<organism evidence="3 4">
    <name type="scientific">Candidatus Desulfolinea nitratireducens</name>
    <dbReference type="NCBI Taxonomy" id="2841698"/>
    <lineage>
        <taxon>Bacteria</taxon>
        <taxon>Bacillati</taxon>
        <taxon>Chloroflexota</taxon>
        <taxon>Anaerolineae</taxon>
        <taxon>Anaerolineales</taxon>
        <taxon>Anaerolineales incertae sedis</taxon>
        <taxon>Candidatus Desulfolinea</taxon>
    </lineage>
</organism>
<comment type="caution">
    <text evidence="3">The sequence shown here is derived from an EMBL/GenBank/DDBJ whole genome shotgun (WGS) entry which is preliminary data.</text>
</comment>
<dbReference type="GO" id="GO:0048038">
    <property type="term" value="F:quinone binding"/>
    <property type="evidence" value="ECO:0007669"/>
    <property type="project" value="UniProtKB-UniRule"/>
</dbReference>
<evidence type="ECO:0000256" key="1">
    <source>
        <dbReference type="ARBA" id="ARBA00005698"/>
    </source>
</evidence>
<reference evidence="3 4" key="1">
    <citation type="submission" date="2020-08" db="EMBL/GenBank/DDBJ databases">
        <title>Bridging the membrane lipid divide: bacteria of the FCB group superphylum have the potential to synthesize archaeal ether lipids.</title>
        <authorList>
            <person name="Villanueva L."/>
            <person name="Von Meijenfeldt F.A.B."/>
            <person name="Westbye A.B."/>
            <person name="Yadav S."/>
            <person name="Hopmans E.C."/>
            <person name="Dutilh B.E."/>
            <person name="Sinninghe Damste J.S."/>
        </authorList>
    </citation>
    <scope>NUCLEOTIDE SEQUENCE [LARGE SCALE GENOMIC DNA]</scope>
    <source>
        <strain evidence="3">NIOZ-UU36</strain>
    </source>
</reference>
<feature type="transmembrane region" description="Helical" evidence="2">
    <location>
        <begin position="143"/>
        <end position="165"/>
    </location>
</feature>
<comment type="function">
    <text evidence="2">NDH-1 shuttles electrons from NADH, via FMN and iron-sulfur (Fe-S) centers, to quinones in the respiratory chain. Couples the redox reaction to proton translocation (for every two electrons transferred, four hydrogen ions are translocated across the cytoplasmic membrane), and thus conserves the redox energy in a proton gradient.</text>
</comment>
<dbReference type="InterPro" id="IPR001457">
    <property type="entry name" value="NADH_UbQ/plastoQ_OxRdtase_su6"/>
</dbReference>
<dbReference type="EC" id="7.1.1.-" evidence="2"/>
<protein>
    <recommendedName>
        <fullName evidence="2">NADH-quinone oxidoreductase subunit J</fullName>
        <ecNumber evidence="2">7.1.1.-</ecNumber>
    </recommendedName>
</protein>
<dbReference type="InterPro" id="IPR042106">
    <property type="entry name" value="Nuo/plastoQ_OxRdtase_6_NuoJ"/>
</dbReference>
<dbReference type="GO" id="GO:0005886">
    <property type="term" value="C:plasma membrane"/>
    <property type="evidence" value="ECO:0007669"/>
    <property type="project" value="UniProtKB-SubCell"/>
</dbReference>
<feature type="transmembrane region" description="Helical" evidence="2">
    <location>
        <begin position="88"/>
        <end position="110"/>
    </location>
</feature>
<dbReference type="PANTHER" id="PTHR33269">
    <property type="entry name" value="NADH-UBIQUINONE OXIDOREDUCTASE CHAIN 6"/>
    <property type="match status" value="1"/>
</dbReference>
<gene>
    <name evidence="3" type="ORF">H8E29_05555</name>
</gene>
<evidence type="ECO:0000313" key="3">
    <source>
        <dbReference type="EMBL" id="MBC8334710.1"/>
    </source>
</evidence>
<dbReference type="PANTHER" id="PTHR33269:SF17">
    <property type="entry name" value="NADH-UBIQUINONE OXIDOREDUCTASE CHAIN 6"/>
    <property type="match status" value="1"/>
</dbReference>
<dbReference type="AlphaFoldDB" id="A0A8J6THK1"/>
<keyword evidence="2" id="KW-0472">Membrane</keyword>
<name>A0A8J6THK1_9CHLR</name>
<dbReference type="GO" id="GO:0008137">
    <property type="term" value="F:NADH dehydrogenase (ubiquinone) activity"/>
    <property type="evidence" value="ECO:0007669"/>
    <property type="project" value="UniProtKB-UniRule"/>
</dbReference>